<gene>
    <name evidence="2" type="ORF">DC60_18285</name>
</gene>
<name>A0ABR4SDA0_9ACTN</name>
<dbReference type="Proteomes" id="UP000027443">
    <property type="component" value="Unassembled WGS sequence"/>
</dbReference>
<comment type="caution">
    <text evidence="2">The sequence shown here is derived from an EMBL/GenBank/DDBJ whole genome shotgun (WGS) entry which is preliminary data.</text>
</comment>
<protein>
    <recommendedName>
        <fullName evidence="4">Helix-turn-helix domain-containing protein</fullName>
    </recommendedName>
</protein>
<dbReference type="EMBL" id="JHDU01000008">
    <property type="protein sequence ID" value="KDR63549.1"/>
    <property type="molecule type" value="Genomic_DNA"/>
</dbReference>
<dbReference type="RefSeq" id="WP_049977587.1">
    <property type="nucleotide sequence ID" value="NZ_JHDU01000008.1"/>
</dbReference>
<evidence type="ECO:0000313" key="2">
    <source>
        <dbReference type="EMBL" id="KDR63549.1"/>
    </source>
</evidence>
<evidence type="ECO:0008006" key="4">
    <source>
        <dbReference type="Google" id="ProtNLM"/>
    </source>
</evidence>
<evidence type="ECO:0000256" key="1">
    <source>
        <dbReference type="SAM" id="Coils"/>
    </source>
</evidence>
<proteinExistence type="predicted"/>
<accession>A0ABR4SDA0</accession>
<evidence type="ECO:0000313" key="3">
    <source>
        <dbReference type="Proteomes" id="UP000027443"/>
    </source>
</evidence>
<keyword evidence="3" id="KW-1185">Reference proteome</keyword>
<keyword evidence="1" id="KW-0175">Coiled coil</keyword>
<reference evidence="2 3" key="1">
    <citation type="submission" date="2014-03" db="EMBL/GenBank/DDBJ databases">
        <title>Genome Sequence of Streptomyces wadayamensis A23 strain, an endophytic actinobacteria from Citrus reticulata.</title>
        <authorList>
            <person name="de Oliveira L.G."/>
            <person name="Tormet G.D."/>
            <person name="Marcon J."/>
            <person name="Samborsky M."/>
            <person name="Araujo W.L."/>
            <person name="de Azevedo J.L."/>
        </authorList>
    </citation>
    <scope>NUCLEOTIDE SEQUENCE [LARGE SCALE GENOMIC DNA]</scope>
    <source>
        <strain evidence="2 3">A23</strain>
    </source>
</reference>
<sequence>MSTASRPAPGPALEHLRYRLLRLKRESGEPSLRVIARRTGDAVSRATAGTVLNGDGLPRWGPLELVVEALGGNLDEFRELWVAARDEASPLDLPTSLTMEREPEETSVVAELSLPELQAAEEDLQDQAATSGRREGEARSELLTALEVRADLADQLNELHERLGRERGRNEELRRRVAGLEAELAVHTDRVERLQDELREVRDERLILQEKLNRLHVRRAELYFTWAREEEACRRAAERARRERDQDVDALERRLGAAEDLLKSVLASRSREDRDE</sequence>
<feature type="coiled-coil region" evidence="1">
    <location>
        <begin position="156"/>
        <end position="268"/>
    </location>
</feature>
<organism evidence="2 3">
    <name type="scientific">Streptomyces wadayamensis</name>
    <dbReference type="NCBI Taxonomy" id="141454"/>
    <lineage>
        <taxon>Bacteria</taxon>
        <taxon>Bacillati</taxon>
        <taxon>Actinomycetota</taxon>
        <taxon>Actinomycetes</taxon>
        <taxon>Kitasatosporales</taxon>
        <taxon>Streptomycetaceae</taxon>
        <taxon>Streptomyces</taxon>
    </lineage>
</organism>